<dbReference type="RefSeq" id="WP_167112614.1">
    <property type="nucleotide sequence ID" value="NZ_JAAQTO010000017.1"/>
</dbReference>
<gene>
    <name evidence="2" type="ORF">HBJ55_07435</name>
</gene>
<dbReference type="Proteomes" id="UP001318321">
    <property type="component" value="Unassembled WGS sequence"/>
</dbReference>
<dbReference type="EMBL" id="JAAQTO010000017">
    <property type="protein sequence ID" value="NIC05253.1"/>
    <property type="molecule type" value="Genomic_DNA"/>
</dbReference>
<feature type="chain" id="PRO_5046482261" evidence="1">
    <location>
        <begin position="23"/>
        <end position="117"/>
    </location>
</feature>
<reference evidence="2 3" key="1">
    <citation type="submission" date="2020-03" db="EMBL/GenBank/DDBJ databases">
        <title>Identification of Halomonas strains.</title>
        <authorList>
            <person name="Xiao Z."/>
            <person name="Dong F."/>
            <person name="Wang Z."/>
            <person name="Zhao J.-Y."/>
        </authorList>
    </citation>
    <scope>NUCLEOTIDE SEQUENCE [LARGE SCALE GENOMIC DNA]</scope>
    <source>
        <strain evidence="2 3">DX6</strain>
    </source>
</reference>
<comment type="caution">
    <text evidence="2">The sequence shown here is derived from an EMBL/GenBank/DDBJ whole genome shotgun (WGS) entry which is preliminary data.</text>
</comment>
<sequence length="117" mass="12171">MKNASALAALTIAAAFSTPAISGPFDEVFAGASACMDSINQQALAAQAESGEGEINLFSVPYVHAKEERTNTSYSQDAITQYVPAITATYLDGNVPGAAWSECMQAKGLPTPDLPLE</sequence>
<name>A0ABX0PQ59_9GAMM</name>
<evidence type="ECO:0000313" key="2">
    <source>
        <dbReference type="EMBL" id="NIC05253.1"/>
    </source>
</evidence>
<keyword evidence="1" id="KW-0732">Signal</keyword>
<protein>
    <submittedName>
        <fullName evidence="2">Uncharacterized protein</fullName>
    </submittedName>
</protein>
<organism evidence="2 3">
    <name type="scientific">Billgrantia bachuensis</name>
    <dbReference type="NCBI Taxonomy" id="2717286"/>
    <lineage>
        <taxon>Bacteria</taxon>
        <taxon>Pseudomonadati</taxon>
        <taxon>Pseudomonadota</taxon>
        <taxon>Gammaproteobacteria</taxon>
        <taxon>Oceanospirillales</taxon>
        <taxon>Halomonadaceae</taxon>
        <taxon>Billgrantia</taxon>
    </lineage>
</organism>
<feature type="signal peptide" evidence="1">
    <location>
        <begin position="1"/>
        <end position="22"/>
    </location>
</feature>
<evidence type="ECO:0000256" key="1">
    <source>
        <dbReference type="SAM" id="SignalP"/>
    </source>
</evidence>
<keyword evidence="3" id="KW-1185">Reference proteome</keyword>
<proteinExistence type="predicted"/>
<accession>A0ABX0PQ59</accession>
<evidence type="ECO:0000313" key="3">
    <source>
        <dbReference type="Proteomes" id="UP001318321"/>
    </source>
</evidence>